<reference evidence="3 4" key="1">
    <citation type="submission" date="2021-03" db="EMBL/GenBank/DDBJ databases">
        <title>Haloterrigena longa sp. nov. and Haloterrigena limicola sp. nov., extremely halophilic archaea isolated from a salt lake.</title>
        <authorList>
            <person name="Henglin C."/>
        </authorList>
    </citation>
    <scope>NUCLEOTIDE SEQUENCE [LARGE SCALE GENOMIC DNA]</scope>
    <source>
        <strain evidence="3 4">KZCA68</strain>
    </source>
</reference>
<dbReference type="Pfam" id="PF13360">
    <property type="entry name" value="PQQ_2"/>
    <property type="match status" value="2"/>
</dbReference>
<dbReference type="PANTHER" id="PTHR34512">
    <property type="entry name" value="CELL SURFACE PROTEIN"/>
    <property type="match status" value="1"/>
</dbReference>
<feature type="domain" description="Pyrrolo-quinoline quinone repeat" evidence="2">
    <location>
        <begin position="94"/>
        <end position="165"/>
    </location>
</feature>
<dbReference type="SMART" id="SM00564">
    <property type="entry name" value="PQQ"/>
    <property type="match status" value="6"/>
</dbReference>
<dbReference type="InterPro" id="IPR015943">
    <property type="entry name" value="WD40/YVTN_repeat-like_dom_sf"/>
</dbReference>
<feature type="region of interest" description="Disordered" evidence="1">
    <location>
        <begin position="156"/>
        <end position="179"/>
    </location>
</feature>
<dbReference type="InterPro" id="IPR002372">
    <property type="entry name" value="PQQ_rpt_dom"/>
</dbReference>
<feature type="domain" description="Pyrrolo-quinoline quinone repeat" evidence="2">
    <location>
        <begin position="168"/>
        <end position="393"/>
    </location>
</feature>
<dbReference type="GeneID" id="63187145"/>
<dbReference type="KEGG" id="hakz:J0X25_07530"/>
<dbReference type="Proteomes" id="UP000663203">
    <property type="component" value="Chromosome"/>
</dbReference>
<protein>
    <submittedName>
        <fullName evidence="3">PQQ-binding-like beta-propeller repeat protein</fullName>
    </submittedName>
</protein>
<feature type="compositionally biased region" description="Basic and acidic residues" evidence="1">
    <location>
        <begin position="9"/>
        <end position="22"/>
    </location>
</feature>
<feature type="compositionally biased region" description="Basic and acidic residues" evidence="1">
    <location>
        <begin position="162"/>
        <end position="177"/>
    </location>
</feature>
<evidence type="ECO:0000313" key="4">
    <source>
        <dbReference type="Proteomes" id="UP000663203"/>
    </source>
</evidence>
<dbReference type="EMBL" id="CP071462">
    <property type="protein sequence ID" value="QSX00798.1"/>
    <property type="molecule type" value="Genomic_DNA"/>
</dbReference>
<sequence length="394" mass="41824">MTDWNQFKGDPHHSGLRRDLEGPDRVTKAWTADLAGPAGTPVLDRDTVFVGTSAGNCYALERETGRKRWSVETTASTDAAPVVTRDLLYFGTGEGTVRALDPGTGEERWETELEGALESPLALSDGLLYAGHAAGLSALEAETGARVWAHETDAPVAGAPAVDRDADRDRRGWGQERDETEIDLLSLDDAEMDERASDQDRVYAGTADGTVLALEAETGEELWDAPTGGAVVDGPTVVGERVYVADDGGTLVALHADDGQSWFSYGTEDGFTSSPTVLPEIDTTFVGAGDGYLHVTDTTFGRRKLRGWLFSKQGVALDGPVRSSPVVAGDICCVGDAAGSLYGVDVGDDCDLEWHYRLESAVSGTPALGDGRLFVGSEDGHLHCLEWGSGESSR</sequence>
<organism evidence="3 4">
    <name type="scientific">Haloterrigena alkaliphila</name>
    <dbReference type="NCBI Taxonomy" id="2816475"/>
    <lineage>
        <taxon>Archaea</taxon>
        <taxon>Methanobacteriati</taxon>
        <taxon>Methanobacteriota</taxon>
        <taxon>Stenosarchaea group</taxon>
        <taxon>Halobacteria</taxon>
        <taxon>Halobacteriales</taxon>
        <taxon>Natrialbaceae</taxon>
        <taxon>Haloterrigena</taxon>
    </lineage>
</organism>
<evidence type="ECO:0000313" key="3">
    <source>
        <dbReference type="EMBL" id="QSX00798.1"/>
    </source>
</evidence>
<name>A0A8A2VJK6_9EURY</name>
<dbReference type="Gene3D" id="2.130.10.10">
    <property type="entry name" value="YVTN repeat-like/Quinoprotein amine dehydrogenase"/>
    <property type="match status" value="2"/>
</dbReference>
<dbReference type="SUPFAM" id="SSF50998">
    <property type="entry name" value="Quinoprotein alcohol dehydrogenase-like"/>
    <property type="match status" value="2"/>
</dbReference>
<feature type="region of interest" description="Disordered" evidence="1">
    <location>
        <begin position="1"/>
        <end position="22"/>
    </location>
</feature>
<evidence type="ECO:0000256" key="1">
    <source>
        <dbReference type="SAM" id="MobiDB-lite"/>
    </source>
</evidence>
<dbReference type="AlphaFoldDB" id="A0A8A2VJK6"/>
<gene>
    <name evidence="3" type="ORF">J0X25_07530</name>
</gene>
<accession>A0A8A2VJK6</accession>
<dbReference type="RefSeq" id="WP_207290515.1">
    <property type="nucleotide sequence ID" value="NZ_CP071462.1"/>
</dbReference>
<keyword evidence="4" id="KW-1185">Reference proteome</keyword>
<proteinExistence type="predicted"/>
<dbReference type="InterPro" id="IPR011047">
    <property type="entry name" value="Quinoprotein_ADH-like_sf"/>
</dbReference>
<evidence type="ECO:0000259" key="2">
    <source>
        <dbReference type="Pfam" id="PF13360"/>
    </source>
</evidence>
<dbReference type="PANTHER" id="PTHR34512:SF30">
    <property type="entry name" value="OUTER MEMBRANE PROTEIN ASSEMBLY FACTOR BAMB"/>
    <property type="match status" value="1"/>
</dbReference>
<dbReference type="InterPro" id="IPR018391">
    <property type="entry name" value="PQQ_b-propeller_rpt"/>
</dbReference>
<dbReference type="Gene3D" id="2.40.10.480">
    <property type="match status" value="1"/>
</dbReference>